<proteinExistence type="predicted"/>
<evidence type="ECO:0000259" key="2">
    <source>
        <dbReference type="PROSITE" id="PS50072"/>
    </source>
</evidence>
<evidence type="ECO:0000313" key="3">
    <source>
        <dbReference type="EMBL" id="KAK6641593.1"/>
    </source>
</evidence>
<feature type="domain" description="PPIase cyclophilin-type" evidence="2">
    <location>
        <begin position="254"/>
        <end position="401"/>
    </location>
</feature>
<name>A0ABR1BDU4_POLSC</name>
<organism evidence="3 4">
    <name type="scientific">Polyplax serrata</name>
    <name type="common">Common mouse louse</name>
    <dbReference type="NCBI Taxonomy" id="468196"/>
    <lineage>
        <taxon>Eukaryota</taxon>
        <taxon>Metazoa</taxon>
        <taxon>Ecdysozoa</taxon>
        <taxon>Arthropoda</taxon>
        <taxon>Hexapoda</taxon>
        <taxon>Insecta</taxon>
        <taxon>Pterygota</taxon>
        <taxon>Neoptera</taxon>
        <taxon>Paraneoptera</taxon>
        <taxon>Psocodea</taxon>
        <taxon>Troctomorpha</taxon>
        <taxon>Phthiraptera</taxon>
        <taxon>Anoplura</taxon>
        <taxon>Polyplacidae</taxon>
        <taxon>Polyplax</taxon>
    </lineage>
</organism>
<reference evidence="3 4" key="1">
    <citation type="submission" date="2023-09" db="EMBL/GenBank/DDBJ databases">
        <title>Genomes of two closely related lineages of the louse Polyplax serrata with different host specificities.</title>
        <authorList>
            <person name="Martinu J."/>
            <person name="Tarabai H."/>
            <person name="Stefka J."/>
            <person name="Hypsa V."/>
        </authorList>
    </citation>
    <scope>NUCLEOTIDE SEQUENCE [LARGE SCALE GENOMIC DNA]</scope>
    <source>
        <strain evidence="3">98ZLc_SE</strain>
    </source>
</reference>
<keyword evidence="4" id="KW-1185">Reference proteome</keyword>
<dbReference type="EMBL" id="JAWJWF010000001">
    <property type="protein sequence ID" value="KAK6641593.1"/>
    <property type="molecule type" value="Genomic_DNA"/>
</dbReference>
<dbReference type="Gene3D" id="2.40.100.10">
    <property type="entry name" value="Cyclophilin-like"/>
    <property type="match status" value="1"/>
</dbReference>
<feature type="region of interest" description="Disordered" evidence="1">
    <location>
        <begin position="1"/>
        <end position="28"/>
    </location>
</feature>
<dbReference type="InterPro" id="IPR002130">
    <property type="entry name" value="Cyclophilin-type_PPIase_dom"/>
</dbReference>
<sequence length="402" mass="46401">MAKQPANYDSTVPSESGKDTPDTTGQKQVVFKKKSKKCTCKGFSGKNAPKERKIKFSGKARIREQQIWAEYIRRHREDLRKVAPMVDDKPPKLNVATVYDADVLNCIRLFLRTTFAYNVNLVKSLHEVNLLPGKTDTFKYNYNKPFFTNYAERREKVRQIEKQNVMMSTAIQHPQSRMKTVKEYAEDWKRIETIMENTSQYPLFWKVKKEVKSAVEVLPPAPYFQQYVTEKSSKYSDKRPRVFFEISIANVGVVGKMVAMLYSDYVPMTVKNFLAFCDPKASLTYKGNLFYLIFQNYYCQTGDVVENRGFGGTSIYGPYFGNEDLTLKHGERGILTMYQKIPNRNESQFLITFRKLESLDGENVAFGKIIKGFHVLDTIESVGSKKTGRPKVEIYISDCDEI</sequence>
<dbReference type="InterPro" id="IPR029000">
    <property type="entry name" value="Cyclophilin-like_dom_sf"/>
</dbReference>
<evidence type="ECO:0000256" key="1">
    <source>
        <dbReference type="SAM" id="MobiDB-lite"/>
    </source>
</evidence>
<dbReference type="PROSITE" id="PS50072">
    <property type="entry name" value="CSA_PPIASE_2"/>
    <property type="match status" value="1"/>
</dbReference>
<dbReference type="SUPFAM" id="SSF50891">
    <property type="entry name" value="Cyclophilin-like"/>
    <property type="match status" value="1"/>
</dbReference>
<dbReference type="PANTHER" id="PTHR11071">
    <property type="entry name" value="PEPTIDYL-PROLYL CIS-TRANS ISOMERASE"/>
    <property type="match status" value="1"/>
</dbReference>
<dbReference type="Pfam" id="PF00160">
    <property type="entry name" value="Pro_isomerase"/>
    <property type="match status" value="1"/>
</dbReference>
<dbReference type="Proteomes" id="UP001359485">
    <property type="component" value="Unassembled WGS sequence"/>
</dbReference>
<dbReference type="PANTHER" id="PTHR11071:SF561">
    <property type="entry name" value="PEPTIDYL-PROLYL CIS-TRANS ISOMERASE D-RELATED"/>
    <property type="match status" value="1"/>
</dbReference>
<comment type="caution">
    <text evidence="3">The sequence shown here is derived from an EMBL/GenBank/DDBJ whole genome shotgun (WGS) entry which is preliminary data.</text>
</comment>
<dbReference type="PRINTS" id="PR00153">
    <property type="entry name" value="CSAPPISMRASE"/>
</dbReference>
<accession>A0ABR1BDU4</accession>
<gene>
    <name evidence="3" type="ORF">RUM44_013308</name>
</gene>
<evidence type="ECO:0000313" key="4">
    <source>
        <dbReference type="Proteomes" id="UP001359485"/>
    </source>
</evidence>
<protein>
    <recommendedName>
        <fullName evidence="2">PPIase cyclophilin-type domain-containing protein</fullName>
    </recommendedName>
</protein>